<dbReference type="RefSeq" id="WP_135529779.1">
    <property type="nucleotide sequence ID" value="NZ_SRKZ01000002.1"/>
</dbReference>
<name>A0A4Z0MPY1_9BACT</name>
<dbReference type="GO" id="GO:0016874">
    <property type="term" value="F:ligase activity"/>
    <property type="evidence" value="ECO:0007669"/>
    <property type="project" value="UniProtKB-KW"/>
</dbReference>
<evidence type="ECO:0000259" key="6">
    <source>
        <dbReference type="Pfam" id="PF04932"/>
    </source>
</evidence>
<dbReference type="Proteomes" id="UP000298284">
    <property type="component" value="Unassembled WGS sequence"/>
</dbReference>
<dbReference type="AlphaFoldDB" id="A0A4Z0MPY1"/>
<protein>
    <submittedName>
        <fullName evidence="7">O-antigen ligase domain-containing protein</fullName>
    </submittedName>
</protein>
<reference evidence="7 8" key="1">
    <citation type="submission" date="2019-04" db="EMBL/GenBank/DDBJ databases">
        <authorList>
            <person name="Feng G."/>
            <person name="Zhang J."/>
            <person name="Zhu H."/>
        </authorList>
    </citation>
    <scope>NUCLEOTIDE SEQUENCE [LARGE SCALE GENOMIC DNA]</scope>
    <source>
        <strain evidence="7 8">JCM 19491</strain>
    </source>
</reference>
<feature type="transmembrane region" description="Helical" evidence="5">
    <location>
        <begin position="72"/>
        <end position="93"/>
    </location>
</feature>
<evidence type="ECO:0000256" key="3">
    <source>
        <dbReference type="ARBA" id="ARBA00022989"/>
    </source>
</evidence>
<dbReference type="PANTHER" id="PTHR37422">
    <property type="entry name" value="TEICHURONIC ACID BIOSYNTHESIS PROTEIN TUAE"/>
    <property type="match status" value="1"/>
</dbReference>
<organism evidence="7 8">
    <name type="scientific">Hymenobacter wooponensis</name>
    <dbReference type="NCBI Taxonomy" id="1525360"/>
    <lineage>
        <taxon>Bacteria</taxon>
        <taxon>Pseudomonadati</taxon>
        <taxon>Bacteroidota</taxon>
        <taxon>Cytophagia</taxon>
        <taxon>Cytophagales</taxon>
        <taxon>Hymenobacteraceae</taxon>
        <taxon>Hymenobacter</taxon>
    </lineage>
</organism>
<keyword evidence="8" id="KW-1185">Reference proteome</keyword>
<dbReference type="GO" id="GO:0016020">
    <property type="term" value="C:membrane"/>
    <property type="evidence" value="ECO:0007669"/>
    <property type="project" value="UniProtKB-SubCell"/>
</dbReference>
<feature type="transmembrane region" description="Helical" evidence="5">
    <location>
        <begin position="172"/>
        <end position="192"/>
    </location>
</feature>
<evidence type="ECO:0000256" key="1">
    <source>
        <dbReference type="ARBA" id="ARBA00004141"/>
    </source>
</evidence>
<evidence type="ECO:0000256" key="2">
    <source>
        <dbReference type="ARBA" id="ARBA00022692"/>
    </source>
</evidence>
<feature type="domain" description="O-antigen ligase-related" evidence="6">
    <location>
        <begin position="209"/>
        <end position="365"/>
    </location>
</feature>
<comment type="subcellular location">
    <subcellularLocation>
        <location evidence="1">Membrane</location>
        <topology evidence="1">Multi-pass membrane protein</topology>
    </subcellularLocation>
</comment>
<keyword evidence="7" id="KW-0436">Ligase</keyword>
<dbReference type="EMBL" id="SRKZ01000002">
    <property type="protein sequence ID" value="TGD81398.1"/>
    <property type="molecule type" value="Genomic_DNA"/>
</dbReference>
<gene>
    <name evidence="7" type="ORF">EU557_07510</name>
</gene>
<sequence>MGAQTTNASSREPWWYSWWHSGLLSQHLLLLACAAGVAGLLASRALVALSPVTGVIAALANPALGRALGQWLRLRTVWAPAALYYLLLLSGFYTEQWGVWRHETFRLLPWLGVPLAFGVAVPLSQRQRFGIGLLYVGGTVLIGLATLGQYFLDPAAANKAFGLGQSLSSVTGIFHIHFGLMLALAAFFALLLRRNALVAPALRLGLLLAASLCVLTLHLLAYRTGLLVFYVMAVLDALHLIMRRRLLLGLGVLLLLVAAPWIAYHTLGSVHQRMDATIWDVQQIQLGHDINEYSLSRRIAAWQTALTISEAQPWLGVGSADAYVAMMDQYSWKDFGLRPENRVMVHNQYLHQLLGGGIVGLCLWLLVLFGPFMQPSLRRNPYVYHFLLMEATAMLVDSLLELQIGFNLFVFLYGFIVVATERRVSQEAETLKPSALPTV</sequence>
<feature type="transmembrane region" description="Helical" evidence="5">
    <location>
        <begin position="349"/>
        <end position="370"/>
    </location>
</feature>
<accession>A0A4Z0MPY1</accession>
<dbReference type="OrthoDB" id="747420at2"/>
<feature type="transmembrane region" description="Helical" evidence="5">
    <location>
        <begin position="28"/>
        <end position="60"/>
    </location>
</feature>
<dbReference type="PANTHER" id="PTHR37422:SF13">
    <property type="entry name" value="LIPOPOLYSACCHARIDE BIOSYNTHESIS PROTEIN PA4999-RELATED"/>
    <property type="match status" value="1"/>
</dbReference>
<keyword evidence="4 5" id="KW-0472">Membrane</keyword>
<comment type="caution">
    <text evidence="7">The sequence shown here is derived from an EMBL/GenBank/DDBJ whole genome shotgun (WGS) entry which is preliminary data.</text>
</comment>
<feature type="transmembrane region" description="Helical" evidence="5">
    <location>
        <begin position="406"/>
        <end position="424"/>
    </location>
</feature>
<evidence type="ECO:0000256" key="4">
    <source>
        <dbReference type="ARBA" id="ARBA00023136"/>
    </source>
</evidence>
<evidence type="ECO:0000313" key="8">
    <source>
        <dbReference type="Proteomes" id="UP000298284"/>
    </source>
</evidence>
<evidence type="ECO:0000256" key="5">
    <source>
        <dbReference type="SAM" id="Phobius"/>
    </source>
</evidence>
<keyword evidence="3 5" id="KW-1133">Transmembrane helix</keyword>
<dbReference type="InterPro" id="IPR007016">
    <property type="entry name" value="O-antigen_ligase-rel_domated"/>
</dbReference>
<dbReference type="InterPro" id="IPR051533">
    <property type="entry name" value="WaaL-like"/>
</dbReference>
<feature type="transmembrane region" description="Helical" evidence="5">
    <location>
        <begin position="247"/>
        <end position="264"/>
    </location>
</feature>
<feature type="transmembrane region" description="Helical" evidence="5">
    <location>
        <begin position="204"/>
        <end position="221"/>
    </location>
</feature>
<feature type="transmembrane region" description="Helical" evidence="5">
    <location>
        <begin position="131"/>
        <end position="152"/>
    </location>
</feature>
<feature type="transmembrane region" description="Helical" evidence="5">
    <location>
        <begin position="105"/>
        <end position="124"/>
    </location>
</feature>
<evidence type="ECO:0000313" key="7">
    <source>
        <dbReference type="EMBL" id="TGD81398.1"/>
    </source>
</evidence>
<keyword evidence="2 5" id="KW-0812">Transmembrane</keyword>
<proteinExistence type="predicted"/>
<dbReference type="Pfam" id="PF04932">
    <property type="entry name" value="Wzy_C"/>
    <property type="match status" value="1"/>
</dbReference>